<dbReference type="EMBL" id="AVOT02000719">
    <property type="protein sequence ID" value="MBW0464189.1"/>
    <property type="molecule type" value="Genomic_DNA"/>
</dbReference>
<organism evidence="1 2">
    <name type="scientific">Austropuccinia psidii MF-1</name>
    <dbReference type="NCBI Taxonomy" id="1389203"/>
    <lineage>
        <taxon>Eukaryota</taxon>
        <taxon>Fungi</taxon>
        <taxon>Dikarya</taxon>
        <taxon>Basidiomycota</taxon>
        <taxon>Pucciniomycotina</taxon>
        <taxon>Pucciniomycetes</taxon>
        <taxon>Pucciniales</taxon>
        <taxon>Sphaerophragmiaceae</taxon>
        <taxon>Austropuccinia</taxon>
    </lineage>
</organism>
<dbReference type="AlphaFoldDB" id="A0A9Q3BEV3"/>
<evidence type="ECO:0000313" key="2">
    <source>
        <dbReference type="Proteomes" id="UP000765509"/>
    </source>
</evidence>
<dbReference type="Proteomes" id="UP000765509">
    <property type="component" value="Unassembled WGS sequence"/>
</dbReference>
<protein>
    <submittedName>
        <fullName evidence="1">Uncharacterized protein</fullName>
    </submittedName>
</protein>
<comment type="caution">
    <text evidence="1">The sequence shown here is derived from an EMBL/GenBank/DDBJ whole genome shotgun (WGS) entry which is preliminary data.</text>
</comment>
<accession>A0A9Q3BEV3</accession>
<sequence>MSRGCQSFLISPRSVHTNLDVNSEPELLEGNILRAEPFPSGSNRNISIPIQKLVQSSKKRGVGNTPKPLAWGHELLLTNQELSGSGEDHRTLRRLEAILLQIKGKKDKEFAEEPKYFIHRPEGIGNDSSFGEIRSSGV</sequence>
<name>A0A9Q3BEV3_9BASI</name>
<proteinExistence type="predicted"/>
<gene>
    <name evidence="1" type="ORF">O181_003904</name>
</gene>
<keyword evidence="2" id="KW-1185">Reference proteome</keyword>
<evidence type="ECO:0000313" key="1">
    <source>
        <dbReference type="EMBL" id="MBW0464189.1"/>
    </source>
</evidence>
<reference evidence="1" key="1">
    <citation type="submission" date="2021-03" db="EMBL/GenBank/DDBJ databases">
        <title>Draft genome sequence of rust myrtle Austropuccinia psidii MF-1, a brazilian biotype.</title>
        <authorList>
            <person name="Quecine M.C."/>
            <person name="Pachon D.M.R."/>
            <person name="Bonatelli M.L."/>
            <person name="Correr F.H."/>
            <person name="Franceschini L.M."/>
            <person name="Leite T.F."/>
            <person name="Margarido G.R.A."/>
            <person name="Almeida C.A."/>
            <person name="Ferrarezi J.A."/>
            <person name="Labate C.A."/>
        </authorList>
    </citation>
    <scope>NUCLEOTIDE SEQUENCE</scope>
    <source>
        <strain evidence="1">MF-1</strain>
    </source>
</reference>